<evidence type="ECO:0000259" key="1">
    <source>
        <dbReference type="PROSITE" id="PS50017"/>
    </source>
</evidence>
<proteinExistence type="predicted"/>
<dbReference type="Gene3D" id="3.80.10.10">
    <property type="entry name" value="Ribonuclease Inhibitor"/>
    <property type="match status" value="1"/>
</dbReference>
<accession>A0A1X7TXH8</accession>
<dbReference type="PROSITE" id="PS50017">
    <property type="entry name" value="DEATH_DOMAIN"/>
    <property type="match status" value="1"/>
</dbReference>
<reference evidence="2" key="1">
    <citation type="submission" date="2017-05" db="UniProtKB">
        <authorList>
            <consortium name="EnsemblMetazoa"/>
        </authorList>
    </citation>
    <scope>IDENTIFICATION</scope>
</reference>
<organism evidence="2">
    <name type="scientific">Amphimedon queenslandica</name>
    <name type="common">Sponge</name>
    <dbReference type="NCBI Taxonomy" id="400682"/>
    <lineage>
        <taxon>Eukaryota</taxon>
        <taxon>Metazoa</taxon>
        <taxon>Porifera</taxon>
        <taxon>Demospongiae</taxon>
        <taxon>Heteroscleromorpha</taxon>
        <taxon>Haplosclerida</taxon>
        <taxon>Niphatidae</taxon>
        <taxon>Amphimedon</taxon>
    </lineage>
</organism>
<evidence type="ECO:0000313" key="2">
    <source>
        <dbReference type="EnsemblMetazoa" id="Aqu2.1.19952_001"/>
    </source>
</evidence>
<dbReference type="EnsemblMetazoa" id="Aqu2.1.19952_001">
    <property type="protein sequence ID" value="Aqu2.1.19952_001"/>
    <property type="gene ID" value="Aqu2.1.19952"/>
</dbReference>
<dbReference type="Gene3D" id="1.10.533.10">
    <property type="entry name" value="Death Domain, Fas"/>
    <property type="match status" value="1"/>
</dbReference>
<dbReference type="InterPro" id="IPR011029">
    <property type="entry name" value="DEATH-like_dom_sf"/>
</dbReference>
<dbReference type="SUPFAM" id="SSF47986">
    <property type="entry name" value="DEATH domain"/>
    <property type="match status" value="1"/>
</dbReference>
<feature type="domain" description="Death" evidence="1">
    <location>
        <begin position="37"/>
        <end position="110"/>
    </location>
</feature>
<dbReference type="Pfam" id="PF00531">
    <property type="entry name" value="Death"/>
    <property type="match status" value="1"/>
</dbReference>
<sequence length="445" mass="49757">MDSPPLAASILSAQNTLRIADLREVITLLDRHNYSRASYEQLALHLEVSYNRLEMIRKSNPGDVQACFTACLASWLRKADSMEDPTIDKLIAALRVIGQNAVADGIAKERQNTCTYDRTSYPEDTTNEKHANNILDSHVKQLQSLNRPCDIARLLLAEGIFNENEHKDVVKKMLGRSTKLKCCHSLLLDVELVIQKDYKKLMMFARLCEITGNKVGNSISMDCFDTFREETISLEREYYPHTENISVSDSEITLTAPCLKTCKEIQIPETAQLISLHDAFADSASAILLRLQMTSIAYLCINRTPLSYDSVHSIVDVLQKLKALRLSNVCLPPTSLSYILNALLTNESLQEFTIQFDDQMMLPLSSASAGFYAQAISNIIRSNSTLQYISILGLRLGEAGVGKILLALAKDNKTLRLLTLDLSHQDTAYRFAEANGPIKDRLSFS</sequence>
<dbReference type="InterPro" id="IPR032675">
    <property type="entry name" value="LRR_dom_sf"/>
</dbReference>
<dbReference type="SUPFAM" id="SSF52047">
    <property type="entry name" value="RNI-like"/>
    <property type="match status" value="1"/>
</dbReference>
<dbReference type="InterPro" id="IPR000488">
    <property type="entry name" value="Death_dom"/>
</dbReference>
<protein>
    <recommendedName>
        <fullName evidence="1">Death domain-containing protein</fullName>
    </recommendedName>
</protein>
<dbReference type="InParanoid" id="A0A1X7TXH8"/>
<dbReference type="AlphaFoldDB" id="A0A1X7TXH8"/>
<dbReference type="GO" id="GO:0007165">
    <property type="term" value="P:signal transduction"/>
    <property type="evidence" value="ECO:0007669"/>
    <property type="project" value="InterPro"/>
</dbReference>
<dbReference type="CDD" id="cd01670">
    <property type="entry name" value="Death"/>
    <property type="match status" value="1"/>
</dbReference>
<name>A0A1X7TXH8_AMPQE</name>